<dbReference type="OrthoDB" id="8886309at2"/>
<evidence type="ECO:0000313" key="3">
    <source>
        <dbReference type="Proteomes" id="UP000316798"/>
    </source>
</evidence>
<reference evidence="2 3" key="1">
    <citation type="submission" date="2019-01" db="EMBL/GenBank/DDBJ databases">
        <title>Genomic insights into a novel species Rhodoferax sp.</title>
        <authorList>
            <person name="Jin L."/>
        </authorList>
    </citation>
    <scope>NUCLEOTIDE SEQUENCE [LARGE SCALE GENOMIC DNA]</scope>
    <source>
        <strain evidence="2 3">CHu59-6-5</strain>
    </source>
</reference>
<organism evidence="2 3">
    <name type="scientific">Rhodoferax sediminis</name>
    <dbReference type="NCBI Taxonomy" id="2509614"/>
    <lineage>
        <taxon>Bacteria</taxon>
        <taxon>Pseudomonadati</taxon>
        <taxon>Pseudomonadota</taxon>
        <taxon>Betaproteobacteria</taxon>
        <taxon>Burkholderiales</taxon>
        <taxon>Comamonadaceae</taxon>
        <taxon>Rhodoferax</taxon>
    </lineage>
</organism>
<gene>
    <name evidence="2" type="ORF">EUB48_16090</name>
</gene>
<evidence type="ECO:0008006" key="4">
    <source>
        <dbReference type="Google" id="ProtNLM"/>
    </source>
</evidence>
<dbReference type="KEGG" id="rhf:EUB48_16090"/>
<dbReference type="EMBL" id="CP035503">
    <property type="protein sequence ID" value="QDL38638.1"/>
    <property type="molecule type" value="Genomic_DNA"/>
</dbReference>
<comment type="similarity">
    <text evidence="1">Belongs to the UPF0065 (bug) family.</text>
</comment>
<evidence type="ECO:0000256" key="1">
    <source>
        <dbReference type="ARBA" id="ARBA00006987"/>
    </source>
</evidence>
<proteinExistence type="inferred from homology"/>
<evidence type="ECO:0000313" key="2">
    <source>
        <dbReference type="EMBL" id="QDL38638.1"/>
    </source>
</evidence>
<dbReference type="Pfam" id="PF03401">
    <property type="entry name" value="TctC"/>
    <property type="match status" value="1"/>
</dbReference>
<dbReference type="InterPro" id="IPR005064">
    <property type="entry name" value="BUG"/>
</dbReference>
<dbReference type="Proteomes" id="UP000316798">
    <property type="component" value="Chromosome"/>
</dbReference>
<dbReference type="AlphaFoldDB" id="A0A515DDY8"/>
<accession>A0A515DDY8</accession>
<dbReference type="Gene3D" id="3.40.190.150">
    <property type="entry name" value="Bordetella uptake gene, domain 1"/>
    <property type="match status" value="1"/>
</dbReference>
<protein>
    <recommendedName>
        <fullName evidence="4">Tripartite tricarboxylate transporter substrate binding protein</fullName>
    </recommendedName>
</protein>
<keyword evidence="3" id="KW-1185">Reference proteome</keyword>
<name>A0A515DDY8_9BURK</name>
<sequence>MPMRSAAPWSPSRSGSVPAAGEVSKELVVTNWINFFAPPNTPKPVIDKINAALVKCVAREDVRAQFLKLLVTATSMPGPEAFQKFVASEYARYGSLVRERGIVIGE</sequence>
<dbReference type="InterPro" id="IPR042100">
    <property type="entry name" value="Bug_dom1"/>
</dbReference>